<dbReference type="KEGG" id="pthv:CE140_04350"/>
<accession>A0A2Z4ZNZ8</accession>
<proteinExistence type="predicted"/>
<gene>
    <name evidence="1" type="ORF">CEQ51_03660</name>
</gene>
<organism evidence="1 2">
    <name type="scientific">Pseudomonas thivervalensis</name>
    <dbReference type="NCBI Taxonomy" id="86265"/>
    <lineage>
        <taxon>Bacteria</taxon>
        <taxon>Pseudomonadati</taxon>
        <taxon>Pseudomonadota</taxon>
        <taxon>Gammaproteobacteria</taxon>
        <taxon>Pseudomonadales</taxon>
        <taxon>Pseudomonadaceae</taxon>
        <taxon>Pseudomonas</taxon>
    </lineage>
</organism>
<evidence type="ECO:0000313" key="2">
    <source>
        <dbReference type="Proteomes" id="UP000251666"/>
    </source>
</evidence>
<sequence length="72" mass="8125">MILAFAKCAFPSKHLSQRIINRVELVQIQFQVFHGHTGLRALLSVQTEEIQQLLSGLPELLFAENGGRYFVA</sequence>
<evidence type="ECO:0000313" key="1">
    <source>
        <dbReference type="EMBL" id="AXA59210.1"/>
    </source>
</evidence>
<protein>
    <submittedName>
        <fullName evidence="1">Uncharacterized protein</fullName>
    </submittedName>
</protein>
<dbReference type="Proteomes" id="UP000251666">
    <property type="component" value="Chromosome"/>
</dbReference>
<dbReference type="AlphaFoldDB" id="A0A2Z4ZNZ8"/>
<dbReference type="EMBL" id="CP022202">
    <property type="protein sequence ID" value="AXA59210.1"/>
    <property type="molecule type" value="Genomic_DNA"/>
</dbReference>
<reference evidence="2" key="1">
    <citation type="journal article" date="2021" name="Front. Microbiol.">
        <title>Genomic Analysis of the 1-Aminocyclopropane-1-Carboxylate Deaminase-Producing Pseudomonas thivervalensis SC5 Reveals Its Multifaceted Roles in Soil and in Beneficial Interactions With Plants.</title>
        <authorList>
            <person name="Nascimento F.X."/>
            <person name="Uron P."/>
            <person name="Glick B.R."/>
            <person name="Giachini A."/>
            <person name="Rossi M.J."/>
        </authorList>
    </citation>
    <scope>NUCLEOTIDE SEQUENCE [LARGE SCALE GENOMIC DNA]</scope>
    <source>
        <strain evidence="2">PLM3</strain>
    </source>
</reference>
<name>A0A2Z4ZNZ8_9PSED</name>
<keyword evidence="2" id="KW-1185">Reference proteome</keyword>